<dbReference type="STRING" id="1387353.BSF38_01092"/>
<evidence type="ECO:0000313" key="1">
    <source>
        <dbReference type="EMBL" id="APW59663.1"/>
    </source>
</evidence>
<gene>
    <name evidence="1" type="ORF">BSF38_01092</name>
</gene>
<organism evidence="1 2">
    <name type="scientific">Paludisphaera borealis</name>
    <dbReference type="NCBI Taxonomy" id="1387353"/>
    <lineage>
        <taxon>Bacteria</taxon>
        <taxon>Pseudomonadati</taxon>
        <taxon>Planctomycetota</taxon>
        <taxon>Planctomycetia</taxon>
        <taxon>Isosphaerales</taxon>
        <taxon>Isosphaeraceae</taxon>
        <taxon>Paludisphaera</taxon>
    </lineage>
</organism>
<keyword evidence="2" id="KW-1185">Reference proteome</keyword>
<dbReference type="Proteomes" id="UP000186309">
    <property type="component" value="Chromosome"/>
</dbReference>
<dbReference type="OrthoDB" id="9793997at2"/>
<dbReference type="RefSeq" id="WP_076343812.1">
    <property type="nucleotide sequence ID" value="NZ_CP019082.1"/>
</dbReference>
<evidence type="ECO:0000313" key="2">
    <source>
        <dbReference type="Proteomes" id="UP000186309"/>
    </source>
</evidence>
<dbReference type="AlphaFoldDB" id="A0A1U7CLA6"/>
<dbReference type="EMBL" id="CP019082">
    <property type="protein sequence ID" value="APW59663.1"/>
    <property type="molecule type" value="Genomic_DNA"/>
</dbReference>
<protein>
    <submittedName>
        <fullName evidence="1">Uncharacterized protein</fullName>
    </submittedName>
</protein>
<name>A0A1U7CLA6_9BACT</name>
<reference evidence="2" key="1">
    <citation type="submission" date="2016-12" db="EMBL/GenBank/DDBJ databases">
        <title>Comparative genomics of four Isosphaeraceae planctomycetes: a common pool of plasmids and glycoside hydrolase genes.</title>
        <authorList>
            <person name="Ivanova A."/>
        </authorList>
    </citation>
    <scope>NUCLEOTIDE SEQUENCE [LARGE SCALE GENOMIC DNA]</scope>
    <source>
        <strain evidence="2">PX4</strain>
    </source>
</reference>
<dbReference type="KEGG" id="pbor:BSF38_01092"/>
<accession>A0A1U7CLA6</accession>
<sequence length="392" mass="42881">MGFLNGRVTFTRYRVGGPSPLPFSEEMLGLLESHAIGKHTPADPTDGVSTGWAGGGHVLDQTFDLAKNFINDALHAAIRIDTDKIPGTLLRAYTQIELDARAGMNASGHPTKAQRQEAKEAARARAESEAADGRFRRHSHYPVLWDGQNGVLYAGATSASVLERLMSLFRETFDRPLEPITAGTLAMGYDESGDDADRTAQRFSEGSLNLYGGDSGDHLSTVAWAENAPNMLDHLGNEFLVWLWHQLQNDSDTVQLADGSEAAVMLAKTLTLDCPRGETGRDSLTDDAPTRLPEAFRALQSGKLPRKAGLIIVRHGAQYELTLQAESLAVTGAALPKPEERLEPYEGKVARIDALRHFAETLDLLFDAYRARRIGSSWSEEVGRIKRWMTAA</sequence>
<proteinExistence type="predicted"/>